<dbReference type="EMBL" id="JAEUBF010000148">
    <property type="protein sequence ID" value="KAH3680257.1"/>
    <property type="molecule type" value="Genomic_DNA"/>
</dbReference>
<proteinExistence type="predicted"/>
<dbReference type="GO" id="GO:0160107">
    <property type="term" value="F:tRNA (adenine(58)-N1)-methyltransferase activity"/>
    <property type="evidence" value="ECO:0007669"/>
    <property type="project" value="UniProtKB-EC"/>
</dbReference>
<reference evidence="4" key="2">
    <citation type="submission" date="2021-01" db="EMBL/GenBank/DDBJ databases">
        <authorList>
            <person name="Schikora-Tamarit M.A."/>
        </authorList>
    </citation>
    <scope>NUCLEOTIDE SEQUENCE</scope>
    <source>
        <strain evidence="4">CBS6341</strain>
    </source>
</reference>
<dbReference type="GO" id="GO:0031515">
    <property type="term" value="C:tRNA (m1A) methyltransferase complex"/>
    <property type="evidence" value="ECO:0007669"/>
    <property type="project" value="InterPro"/>
</dbReference>
<dbReference type="GO" id="GO:0005739">
    <property type="term" value="C:mitochondrion"/>
    <property type="evidence" value="ECO:0007669"/>
    <property type="project" value="TreeGrafter"/>
</dbReference>
<dbReference type="PROSITE" id="PS51620">
    <property type="entry name" value="SAM_TRM61"/>
    <property type="match status" value="1"/>
</dbReference>
<dbReference type="Gene3D" id="3.10.330.20">
    <property type="match status" value="1"/>
</dbReference>
<dbReference type="AlphaFoldDB" id="A0A9P8PXZ8"/>
<evidence type="ECO:0000256" key="2">
    <source>
        <dbReference type="ARBA" id="ARBA00015963"/>
    </source>
</evidence>
<evidence type="ECO:0000256" key="1">
    <source>
        <dbReference type="ARBA" id="ARBA00012796"/>
    </source>
</evidence>
<dbReference type="Proteomes" id="UP000769528">
    <property type="component" value="Unassembled WGS sequence"/>
</dbReference>
<dbReference type="Gene3D" id="3.40.50.150">
    <property type="entry name" value="Vaccinia Virus protein VP39"/>
    <property type="match status" value="1"/>
</dbReference>
<comment type="caution">
    <text evidence="4">The sequence shown here is derived from an EMBL/GenBank/DDBJ whole genome shotgun (WGS) entry which is preliminary data.</text>
</comment>
<protein>
    <recommendedName>
        <fullName evidence="2">tRNA (adenine(58)-N(1))-methyltransferase catalytic subunit TRM61</fullName>
        <ecNumber evidence="1">2.1.1.220</ecNumber>
    </recommendedName>
    <alternativeName>
        <fullName evidence="3">tRNA(m1A58)-methyltransferase subunit TRM61</fullName>
    </alternativeName>
</protein>
<name>A0A9P8PXZ8_9ASCO</name>
<dbReference type="PANTHER" id="PTHR12133:SF1">
    <property type="entry name" value="TRNA (ADENINE(58)-N(1))-METHYLTRANSFERASE, MITOCHONDRIAL"/>
    <property type="match status" value="1"/>
</dbReference>
<reference evidence="4" key="1">
    <citation type="journal article" date="2021" name="Open Biol.">
        <title>Shared evolutionary footprints suggest mitochondrial oxidative damage underlies multiple complex I losses in fungi.</title>
        <authorList>
            <person name="Schikora-Tamarit M.A."/>
            <person name="Marcet-Houben M."/>
            <person name="Nosek J."/>
            <person name="Gabaldon T."/>
        </authorList>
    </citation>
    <scope>NUCLEOTIDE SEQUENCE</scope>
    <source>
        <strain evidence="4">CBS6341</strain>
    </source>
</reference>
<evidence type="ECO:0000256" key="3">
    <source>
        <dbReference type="ARBA" id="ARBA00033309"/>
    </source>
</evidence>
<sequence>MMIRNHSNRFIPISKSLIFKRFNHIRQGDVVILRSITNPNKIWISSPLSFEGSLNIQDGPLPHSSIIGLKSRSLVKSQKDNSYIVTHASLEDYINLTPRAAQPIYTYDASTIVNLADIHLSYPELDENNNSIDSPRQYLEAGTGHGSLTLAICSKIHPANCFWGKFGIKGAILHSIDCNLSHSKRGELNVLNFKRGIYKDDVIFHLSESPSSWLQSEIAQEWKNKSHNNKEEGFLDGAFLDMPNINHHIYEISKNLKHDGTLITFVPSITQILDILKTIKENSDIKLTHLKTVQLQPNGLQEWDTRFTYIGSSGEEGMVCRPKVGGRVTGGGFIAIFKKVCT</sequence>
<gene>
    <name evidence="4" type="ORF">WICMUC_000438</name>
</gene>
<organism evidence="4 5">
    <name type="scientific">Wickerhamomyces mucosus</name>
    <dbReference type="NCBI Taxonomy" id="1378264"/>
    <lineage>
        <taxon>Eukaryota</taxon>
        <taxon>Fungi</taxon>
        <taxon>Dikarya</taxon>
        <taxon>Ascomycota</taxon>
        <taxon>Saccharomycotina</taxon>
        <taxon>Saccharomycetes</taxon>
        <taxon>Phaffomycetales</taxon>
        <taxon>Wickerhamomycetaceae</taxon>
        <taxon>Wickerhamomyces</taxon>
    </lineage>
</organism>
<dbReference type="PANTHER" id="PTHR12133">
    <property type="entry name" value="TRNA (ADENINE(58)-N(1))-METHYLTRANSFERASE"/>
    <property type="match status" value="1"/>
</dbReference>
<keyword evidence="5" id="KW-1185">Reference proteome</keyword>
<accession>A0A9P8PXZ8</accession>
<dbReference type="OrthoDB" id="5585464at2759"/>
<evidence type="ECO:0000313" key="4">
    <source>
        <dbReference type="EMBL" id="KAH3680257.1"/>
    </source>
</evidence>
<dbReference type="GO" id="GO:0030488">
    <property type="term" value="P:tRNA methylation"/>
    <property type="evidence" value="ECO:0007669"/>
    <property type="project" value="InterPro"/>
</dbReference>
<evidence type="ECO:0000313" key="5">
    <source>
        <dbReference type="Proteomes" id="UP000769528"/>
    </source>
</evidence>
<dbReference type="EC" id="2.1.1.220" evidence="1"/>
<dbReference type="InterPro" id="IPR014816">
    <property type="entry name" value="tRNA_MeTrfase_Gcd14"/>
</dbReference>
<dbReference type="SUPFAM" id="SSF53335">
    <property type="entry name" value="S-adenosyl-L-methionine-dependent methyltransferases"/>
    <property type="match status" value="1"/>
</dbReference>
<dbReference type="InterPro" id="IPR029063">
    <property type="entry name" value="SAM-dependent_MTases_sf"/>
</dbReference>